<sequence length="420" mass="44631">MKKLPHWRMGLTACALAVCAWPALALEGRVVANGLSDPLYVTAPKGDARLFVVEKGGVIRVIKNGKITKFLDISSRVGTAGERGLLGLAFDPDYATNGRFYVDYTDVTSGATKIARFTVSPPTANKADASTRQEIISINQPGFDNHKGGWIGFRPGDKKNLYISMGDGGSGYDPDNNAQNGQVLLGKMLRIDVSGTGAGYKIPADNPFVNSSSVKPEVWALGLRNTFRASFDRKTGAFWMGDVGQDSREEIDFEAAGDPGGRNYGWRLREGMIKTPGGVGGDKPGLTNPVFDYPHLGSQGSLGNCVTGGYVYRGPTVNDANGRYFFGDCVSDRAFSMTFNADGTPKERREETASLLSGNGLTTLASFGEDGKGRLYVVGLSGVVIVMCPSAAGQTRSTVPPSVAGEPRVWADVASPCTAR</sequence>
<dbReference type="SUPFAM" id="SSF50952">
    <property type="entry name" value="Soluble quinoprotein glucose dehydrogenase"/>
    <property type="match status" value="1"/>
</dbReference>
<dbReference type="InterPro" id="IPR011042">
    <property type="entry name" value="6-blade_b-propeller_TolB-like"/>
</dbReference>
<evidence type="ECO:0000256" key="1">
    <source>
        <dbReference type="SAM" id="SignalP"/>
    </source>
</evidence>
<organism evidence="3 4">
    <name type="scientific">Ideonella lacteola</name>
    <dbReference type="NCBI Taxonomy" id="2984193"/>
    <lineage>
        <taxon>Bacteria</taxon>
        <taxon>Pseudomonadati</taxon>
        <taxon>Pseudomonadota</taxon>
        <taxon>Betaproteobacteria</taxon>
        <taxon>Burkholderiales</taxon>
        <taxon>Sphaerotilaceae</taxon>
        <taxon>Ideonella</taxon>
    </lineage>
</organism>
<protein>
    <submittedName>
        <fullName evidence="3">PQQ-dependent sugar dehydrogenase</fullName>
    </submittedName>
</protein>
<feature type="domain" description="Glucose/Sorbosone dehydrogenase" evidence="2">
    <location>
        <begin position="45"/>
        <end position="347"/>
    </location>
</feature>
<dbReference type="Proteomes" id="UP001371218">
    <property type="component" value="Unassembled WGS sequence"/>
</dbReference>
<feature type="chain" id="PRO_5047181828" evidence="1">
    <location>
        <begin position="26"/>
        <end position="420"/>
    </location>
</feature>
<name>A0ABU9BTH9_9BURK</name>
<comment type="caution">
    <text evidence="3">The sequence shown here is derived from an EMBL/GenBank/DDBJ whole genome shotgun (WGS) entry which is preliminary data.</text>
</comment>
<keyword evidence="1" id="KW-0732">Signal</keyword>
<proteinExistence type="predicted"/>
<dbReference type="InterPro" id="IPR011041">
    <property type="entry name" value="Quinoprot_gluc/sorb_DH_b-prop"/>
</dbReference>
<evidence type="ECO:0000259" key="2">
    <source>
        <dbReference type="Pfam" id="PF07995"/>
    </source>
</evidence>
<dbReference type="Pfam" id="PF07995">
    <property type="entry name" value="GSDH"/>
    <property type="match status" value="1"/>
</dbReference>
<dbReference type="EMBL" id="JBBUTG010000015">
    <property type="protein sequence ID" value="MEK8033280.1"/>
    <property type="molecule type" value="Genomic_DNA"/>
</dbReference>
<reference evidence="3 4" key="1">
    <citation type="submission" date="2024-04" db="EMBL/GenBank/DDBJ databases">
        <title>Novel species of the genus Ideonella isolated from streams.</title>
        <authorList>
            <person name="Lu H."/>
        </authorList>
    </citation>
    <scope>NUCLEOTIDE SEQUENCE [LARGE SCALE GENOMIC DNA]</scope>
    <source>
        <strain evidence="3 4">DXS29W</strain>
    </source>
</reference>
<accession>A0ABU9BTH9</accession>
<dbReference type="RefSeq" id="WP_341427698.1">
    <property type="nucleotide sequence ID" value="NZ_JBBUTG010000015.1"/>
</dbReference>
<dbReference type="Gene3D" id="2.120.10.30">
    <property type="entry name" value="TolB, C-terminal domain"/>
    <property type="match status" value="1"/>
</dbReference>
<evidence type="ECO:0000313" key="3">
    <source>
        <dbReference type="EMBL" id="MEK8033280.1"/>
    </source>
</evidence>
<dbReference type="PANTHER" id="PTHR19328">
    <property type="entry name" value="HEDGEHOG-INTERACTING PROTEIN"/>
    <property type="match status" value="1"/>
</dbReference>
<feature type="signal peptide" evidence="1">
    <location>
        <begin position="1"/>
        <end position="25"/>
    </location>
</feature>
<dbReference type="InterPro" id="IPR012938">
    <property type="entry name" value="Glc/Sorbosone_DH"/>
</dbReference>
<evidence type="ECO:0000313" key="4">
    <source>
        <dbReference type="Proteomes" id="UP001371218"/>
    </source>
</evidence>
<gene>
    <name evidence="3" type="ORF">AACH06_20870</name>
</gene>
<dbReference type="PANTHER" id="PTHR19328:SF75">
    <property type="entry name" value="ALDOSE SUGAR DEHYDROGENASE YLII"/>
    <property type="match status" value="1"/>
</dbReference>
<keyword evidence="4" id="KW-1185">Reference proteome</keyword>